<evidence type="ECO:0000313" key="2">
    <source>
        <dbReference type="EMBL" id="EGG01169.1"/>
    </source>
</evidence>
<protein>
    <submittedName>
        <fullName evidence="2">Uncharacterized protein</fullName>
    </submittedName>
</protein>
<evidence type="ECO:0000313" key="3">
    <source>
        <dbReference type="Proteomes" id="UP000001072"/>
    </source>
</evidence>
<gene>
    <name evidence="2" type="ORF">MELLADRAFT_75669</name>
    <name evidence="1" type="ORF">MELLADRAFT_76185</name>
</gene>
<dbReference type="HOGENOM" id="CLU_1315656_0_0_1"/>
<keyword evidence="3" id="KW-1185">Reference proteome</keyword>
<organism evidence="3">
    <name type="scientific">Melampsora larici-populina (strain 98AG31 / pathotype 3-4-7)</name>
    <name type="common">Poplar leaf rust fungus</name>
    <dbReference type="NCBI Taxonomy" id="747676"/>
    <lineage>
        <taxon>Eukaryota</taxon>
        <taxon>Fungi</taxon>
        <taxon>Dikarya</taxon>
        <taxon>Basidiomycota</taxon>
        <taxon>Pucciniomycotina</taxon>
        <taxon>Pucciniomycetes</taxon>
        <taxon>Pucciniales</taxon>
        <taxon>Melampsoraceae</taxon>
        <taxon>Melampsora</taxon>
    </lineage>
</organism>
<evidence type="ECO:0000313" key="1">
    <source>
        <dbReference type="EMBL" id="EGF97350.1"/>
    </source>
</evidence>
<sequence>MLSTGRLIPMPVGHISQTATWSHSLARCHLEREIIDFTPSQLRALGVHYQLEQQIRVQKQKIEHHLKGIDLCEVYGAKPQQFIYPGYFTKQRVDQYLQRRNSKKMYRRQRKQENYRIQFENAKKSVFEVHCALQRVQIQRRKEVTERQAAYVSQVLQDDEGMKVEIEIIVQSSWDSEGMQYWGPQERKGFVPFLMIVYWMSYRLLRALLSG</sequence>
<name>F4S2G1_MELLP</name>
<dbReference type="Proteomes" id="UP000001072">
    <property type="component" value="Unassembled WGS sequence"/>
</dbReference>
<dbReference type="AlphaFoldDB" id="F4S2G1"/>
<dbReference type="RefSeq" id="XP_007419377.1">
    <property type="nucleotide sequence ID" value="XM_007419315.1"/>
</dbReference>
<dbReference type="KEGG" id="mlr:MELLADRAFT_75669"/>
<dbReference type="EMBL" id="GL883140">
    <property type="protein sequence ID" value="EGG01169.1"/>
    <property type="molecule type" value="Genomic_DNA"/>
</dbReference>
<dbReference type="EMBL" id="GL883247">
    <property type="protein sequence ID" value="EGF97350.1"/>
    <property type="molecule type" value="Genomic_DNA"/>
</dbReference>
<accession>F4S2G1</accession>
<dbReference type="RefSeq" id="XP_007415519.1">
    <property type="nucleotide sequence ID" value="XM_007415457.1"/>
</dbReference>
<dbReference type="GeneID" id="18932735"/>
<dbReference type="VEuPathDB" id="FungiDB:MELLADRAFT_76185"/>
<reference evidence="3" key="1">
    <citation type="journal article" date="2011" name="Proc. Natl. Acad. Sci. U.S.A.">
        <title>Obligate biotrophy features unraveled by the genomic analysis of rust fungi.</title>
        <authorList>
            <person name="Duplessis S."/>
            <person name="Cuomo C.A."/>
            <person name="Lin Y.-C."/>
            <person name="Aerts A."/>
            <person name="Tisserant E."/>
            <person name="Veneault-Fourrey C."/>
            <person name="Joly D.L."/>
            <person name="Hacquard S."/>
            <person name="Amselem J."/>
            <person name="Cantarel B.L."/>
            <person name="Chiu R."/>
            <person name="Coutinho P.M."/>
            <person name="Feau N."/>
            <person name="Field M."/>
            <person name="Frey P."/>
            <person name="Gelhaye E."/>
            <person name="Goldberg J."/>
            <person name="Grabherr M.G."/>
            <person name="Kodira C.D."/>
            <person name="Kohler A."/>
            <person name="Kuees U."/>
            <person name="Lindquist E.A."/>
            <person name="Lucas S.M."/>
            <person name="Mago R."/>
            <person name="Mauceli E."/>
            <person name="Morin E."/>
            <person name="Murat C."/>
            <person name="Pangilinan J.L."/>
            <person name="Park R."/>
            <person name="Pearson M."/>
            <person name="Quesneville H."/>
            <person name="Rouhier N."/>
            <person name="Sakthikumar S."/>
            <person name="Salamov A.A."/>
            <person name="Schmutz J."/>
            <person name="Selles B."/>
            <person name="Shapiro H."/>
            <person name="Tanguay P."/>
            <person name="Tuskan G.A."/>
            <person name="Henrissat B."/>
            <person name="Van de Peer Y."/>
            <person name="Rouze P."/>
            <person name="Ellis J.G."/>
            <person name="Dodds P.N."/>
            <person name="Schein J.E."/>
            <person name="Zhong S."/>
            <person name="Hamelin R.C."/>
            <person name="Grigoriev I.V."/>
            <person name="Szabo L.J."/>
            <person name="Martin F."/>
        </authorList>
    </citation>
    <scope>NUCLEOTIDE SEQUENCE [LARGE SCALE GENOMIC DNA]</scope>
    <source>
        <strain evidence="3">98AG31 / pathotype 3-4-7</strain>
    </source>
</reference>
<dbReference type="GeneID" id="18932680"/>
<dbReference type="KEGG" id="mlr:MELLADRAFT_76185"/>
<reference evidence="2" key="2">
    <citation type="submission" date="2011-04" db="EMBL/GenBank/DDBJ databases">
        <title>Obligate Biotrophy Features Unraveled by the Genomic Analysis of the Rust Fungi, Melampsora larici-populina and Puccinia graminis f. sp. tritici.</title>
        <authorList>
            <consortium name="US DOE Joint Genome Institute (JGI-PGF)"/>
            <person name="Duplessis S."/>
            <person name="Cuomo C."/>
            <person name="Lin Y.-C."/>
            <person name="Aerts A."/>
            <person name="Tisserant E."/>
            <person name="Veneault-Fourrey C."/>
            <person name="Joly D."/>
            <person name="Hacquard S."/>
            <person name="Amselem J."/>
            <person name="Cantarel B."/>
            <person name="Readman C."/>
            <person name="Coutinho P."/>
            <person name="Feau N."/>
            <person name="Field M."/>
            <person name="Frey P."/>
            <person name="Gelhaye E."/>
            <person name="Goldberg J."/>
            <person name="Grabherr M."/>
            <person name="Kodira C."/>
            <person name="Kohler A."/>
            <person name="Kues U."/>
            <person name="Lindquist E."/>
            <person name="Lucas S."/>
            <person name="Mago R."/>
            <person name="Mauceli E."/>
            <person name="Morin E."/>
            <person name="Murat C."/>
            <person name="Pangilinan J."/>
            <person name="Park R."/>
            <person name="Pearson M."/>
            <person name="Quesneville H."/>
            <person name="Rouhier N."/>
            <person name="Sakthikumar S."/>
            <person name="Salamov A."/>
            <person name="Schmutz J."/>
            <person name="Selles B."/>
            <person name="Shapiro H."/>
            <person name="Tangay P."/>
            <person name="Tuskan G."/>
            <person name="Henrissat B."/>
            <person name="Van de Peer Y."/>
            <person name="Rouze P."/>
            <person name="Schein J."/>
            <person name="Ellis J."/>
            <person name="Dodds P."/>
            <person name="Zhong S."/>
            <person name="Hamelin R."/>
            <person name="Grigoriev I."/>
            <person name="Szabo L."/>
            <person name="Martin F."/>
        </authorList>
    </citation>
    <scope>NUCLEOTIDE SEQUENCE</scope>
    <source>
        <strain evidence="2">98AG31</strain>
    </source>
</reference>
<dbReference type="VEuPathDB" id="FungiDB:MELLADRAFT_75669"/>
<proteinExistence type="predicted"/>